<proteinExistence type="predicted"/>
<accession>A0A934PZE5</accession>
<organism evidence="1 2">
    <name type="scientific">Ramlibacter algicola</name>
    <dbReference type="NCBI Taxonomy" id="2795217"/>
    <lineage>
        <taxon>Bacteria</taxon>
        <taxon>Pseudomonadati</taxon>
        <taxon>Pseudomonadota</taxon>
        <taxon>Betaproteobacteria</taxon>
        <taxon>Burkholderiales</taxon>
        <taxon>Comamonadaceae</taxon>
        <taxon>Ramlibacter</taxon>
    </lineage>
</organism>
<evidence type="ECO:0000313" key="1">
    <source>
        <dbReference type="EMBL" id="MBK0391908.1"/>
    </source>
</evidence>
<dbReference type="EMBL" id="JAEDAO010000001">
    <property type="protein sequence ID" value="MBK0391908.1"/>
    <property type="molecule type" value="Genomic_DNA"/>
</dbReference>
<evidence type="ECO:0000313" key="2">
    <source>
        <dbReference type="Proteomes" id="UP000617041"/>
    </source>
</evidence>
<sequence>MLRQAAAGAALVAAAAAVLLWEPAIDHEPARLVPRALAVAARVGIAPQGTPDESRPVATQVPRTSLAAAYARATDVRQFVLEAMQRPGDGGLFYARIALQNCSGADHATMDAAIRRVIELTGTVSADQMRVADAAVRRCASFQGREAHRLFERAVLQSRDGSDPLVNAERGFGEALAAGDRDRVRAAVVRILDLGDPHLQVLLLRTARRASAAHESSGDAPGEGQPLDAAQVDEVLSGSAIALAACRDGLSCDYDAVMHMECLGAGLCAGSREAHVRAWLALGGIAAQDIDRLPALVTRARRAMDEKDVDFFLR</sequence>
<name>A0A934PZE5_9BURK</name>
<comment type="caution">
    <text evidence="1">The sequence shown here is derived from an EMBL/GenBank/DDBJ whole genome shotgun (WGS) entry which is preliminary data.</text>
</comment>
<protein>
    <submittedName>
        <fullName evidence="1">Uncharacterized protein</fullName>
    </submittedName>
</protein>
<keyword evidence="2" id="KW-1185">Reference proteome</keyword>
<reference evidence="1" key="1">
    <citation type="submission" date="2020-12" db="EMBL/GenBank/DDBJ databases">
        <title>Ramlibacter sp. nov., isolated from a freshwater alga, Cryptomonas.</title>
        <authorList>
            <person name="Kim H.M."/>
            <person name="Jeon C.O."/>
        </authorList>
    </citation>
    <scope>NUCLEOTIDE SEQUENCE</scope>
    <source>
        <strain evidence="1">CrO1</strain>
    </source>
</reference>
<dbReference type="RefSeq" id="WP_200786842.1">
    <property type="nucleotide sequence ID" value="NZ_JAEDAO010000001.1"/>
</dbReference>
<dbReference type="Proteomes" id="UP000617041">
    <property type="component" value="Unassembled WGS sequence"/>
</dbReference>
<gene>
    <name evidence="1" type="ORF">I8E28_04845</name>
</gene>
<dbReference type="AlphaFoldDB" id="A0A934PZE5"/>